<dbReference type="InterPro" id="IPR001173">
    <property type="entry name" value="Glyco_trans_2-like"/>
</dbReference>
<dbReference type="Pfam" id="PF00535">
    <property type="entry name" value="Glycos_transf_2"/>
    <property type="match status" value="1"/>
</dbReference>
<dbReference type="PANTHER" id="PTHR22916">
    <property type="entry name" value="GLYCOSYLTRANSFERASE"/>
    <property type="match status" value="1"/>
</dbReference>
<dbReference type="InterPro" id="IPR029044">
    <property type="entry name" value="Nucleotide-diphossugar_trans"/>
</dbReference>
<dbReference type="RefSeq" id="WP_090988119.1">
    <property type="nucleotide sequence ID" value="NZ_FOJM01000028.1"/>
</dbReference>
<dbReference type="Proteomes" id="UP000198836">
    <property type="component" value="Unassembled WGS sequence"/>
</dbReference>
<reference evidence="3" key="1">
    <citation type="submission" date="2016-10" db="EMBL/GenBank/DDBJ databases">
        <authorList>
            <person name="Varghese N."/>
            <person name="Submissions S."/>
        </authorList>
    </citation>
    <scope>NUCLEOTIDE SEQUENCE [LARGE SCALE GENOMIC DNA]</scope>
    <source>
        <strain evidence="3">DSM 18130</strain>
    </source>
</reference>
<dbReference type="AlphaFoldDB" id="A0A1I0UAZ7"/>
<accession>A0A1I0UAZ7</accession>
<evidence type="ECO:0000313" key="2">
    <source>
        <dbReference type="EMBL" id="SFA60406.1"/>
    </source>
</evidence>
<keyword evidence="3" id="KW-1185">Reference proteome</keyword>
<dbReference type="Gene3D" id="3.90.550.10">
    <property type="entry name" value="Spore Coat Polysaccharide Biosynthesis Protein SpsA, Chain A"/>
    <property type="match status" value="1"/>
</dbReference>
<dbReference type="STRING" id="332999.SAMN04488511_12813"/>
<dbReference type="PANTHER" id="PTHR22916:SF3">
    <property type="entry name" value="UDP-GLCNAC:BETAGAL BETA-1,3-N-ACETYLGLUCOSAMINYLTRANSFERASE-LIKE PROTEIN 1"/>
    <property type="match status" value="1"/>
</dbReference>
<dbReference type="SUPFAM" id="SSF53448">
    <property type="entry name" value="Nucleotide-diphospho-sugar transferases"/>
    <property type="match status" value="1"/>
</dbReference>
<keyword evidence="2" id="KW-0808">Transferase</keyword>
<feature type="domain" description="Glycosyltransferase 2-like" evidence="1">
    <location>
        <begin position="5"/>
        <end position="109"/>
    </location>
</feature>
<dbReference type="OrthoDB" id="9788101at2"/>
<sequence length="248" mass="28305">MKKISIVTATYNAASHLESLILSIGAQKTDEVEFIIIDGGSTDGTIDIIKRHNVYVDYWISERDKGIYDAWNKGIAVAKGQWIMFLGADDSLLPDALSNFLKFLSSENSSSYDYISAHNHFVNSEGVVLKLLGKGAEWKLMRRMNSAAHVGSLHNKQTLFETVGYYNLEYKICADYELLLRKGPNLRSYFLPKVIAKMEVGGMSFSLKAIKETYRIRKQHKTVPTLFNLFLFFRDYMGYTLFKLRKPI</sequence>
<evidence type="ECO:0000259" key="1">
    <source>
        <dbReference type="Pfam" id="PF00535"/>
    </source>
</evidence>
<proteinExistence type="predicted"/>
<protein>
    <submittedName>
        <fullName evidence="2">Glycosyl transferase family 2</fullName>
    </submittedName>
</protein>
<organism evidence="2 3">
    <name type="scientific">Pedobacter suwonensis</name>
    <dbReference type="NCBI Taxonomy" id="332999"/>
    <lineage>
        <taxon>Bacteria</taxon>
        <taxon>Pseudomonadati</taxon>
        <taxon>Bacteroidota</taxon>
        <taxon>Sphingobacteriia</taxon>
        <taxon>Sphingobacteriales</taxon>
        <taxon>Sphingobacteriaceae</taxon>
        <taxon>Pedobacter</taxon>
    </lineage>
</organism>
<evidence type="ECO:0000313" key="3">
    <source>
        <dbReference type="Proteomes" id="UP000198836"/>
    </source>
</evidence>
<dbReference type="EMBL" id="FOJM01000028">
    <property type="protein sequence ID" value="SFA60406.1"/>
    <property type="molecule type" value="Genomic_DNA"/>
</dbReference>
<gene>
    <name evidence="2" type="ORF">SAMN04488511_12813</name>
</gene>
<dbReference type="GO" id="GO:0016758">
    <property type="term" value="F:hexosyltransferase activity"/>
    <property type="evidence" value="ECO:0007669"/>
    <property type="project" value="UniProtKB-ARBA"/>
</dbReference>
<name>A0A1I0UAZ7_9SPHI</name>
<dbReference type="CDD" id="cd06433">
    <property type="entry name" value="GT_2_WfgS_like"/>
    <property type="match status" value="1"/>
</dbReference>